<dbReference type="EMBL" id="JADZGI010000009">
    <property type="protein sequence ID" value="MBH0115140.1"/>
    <property type="molecule type" value="Genomic_DNA"/>
</dbReference>
<reference evidence="4" key="1">
    <citation type="submission" date="2020-11" db="EMBL/GenBank/DDBJ databases">
        <title>Novosphingobium aureum sp. nov., a marine bacterium isolated from sediment of a salt flat.</title>
        <authorList>
            <person name="Yoo Y."/>
            <person name="Kim J.-J."/>
        </authorList>
    </citation>
    <scope>NUCLEOTIDE SEQUENCE</scope>
    <source>
        <strain evidence="4">YJ-S2-02</strain>
    </source>
</reference>
<protein>
    <submittedName>
        <fullName evidence="4">Long-chain fatty acid--CoA ligase</fullName>
    </submittedName>
</protein>
<feature type="domain" description="AMP-binding enzyme C-terminal" evidence="3">
    <location>
        <begin position="474"/>
        <end position="548"/>
    </location>
</feature>
<dbReference type="AlphaFoldDB" id="A0A931HFE7"/>
<dbReference type="SUPFAM" id="SSF56801">
    <property type="entry name" value="Acetyl-CoA synthetase-like"/>
    <property type="match status" value="1"/>
</dbReference>
<organism evidence="4 5">
    <name type="scientific">Novosphingobium aureum</name>
    <dbReference type="NCBI Taxonomy" id="2792964"/>
    <lineage>
        <taxon>Bacteria</taxon>
        <taxon>Pseudomonadati</taxon>
        <taxon>Pseudomonadota</taxon>
        <taxon>Alphaproteobacteria</taxon>
        <taxon>Sphingomonadales</taxon>
        <taxon>Sphingomonadaceae</taxon>
        <taxon>Novosphingobium</taxon>
    </lineage>
</organism>
<dbReference type="Gene3D" id="3.30.300.30">
    <property type="match status" value="1"/>
</dbReference>
<evidence type="ECO:0000259" key="2">
    <source>
        <dbReference type="Pfam" id="PF00501"/>
    </source>
</evidence>
<feature type="domain" description="AMP-dependent synthetase/ligase" evidence="2">
    <location>
        <begin position="38"/>
        <end position="423"/>
    </location>
</feature>
<sequence length="569" mass="62482">MGHAATIGGNDRPATNSSSQQPDEMPPIAPRLLTELLDHAVERHGDWTAIDFMGRTWTYDEIGTKVQRAARGLQDLGVVKGTRVGLCLPNTPYYVILYFAILRIGGVVVNFNPLYTEREMAHLVEDSGAEILVSTDLEISLPKVAALLGKHQLKRVIVCPFADALPSLKRGAFLLFKRRDIADVPEHDLRYVWYEDLVARGDAPDPVERDPADLAVLQYTGGTTGVPKGAMLSHANLTANSAQMIAHVGHMPDEQERTLGVLPLFHVFALTTVLNYSIDTAAEMILLPRFEMKSFLKTALRTKPTQFFGVPTLYTALNGEETHGAFSSVRVCVSGGAPLPLEVRHKFEERTGVRVVEGYGLSEASPIITCNPLEGVVKDNSCGPAFPGTTIEIRDPDNLERICERGEKGEVCARGPQVMTGYWKRPEDSARTFTHGALRTGDIGYLDEDGYLFLVDRIKDVILCGGYNVYPRIIEEGIYEHPAIAEAVVIGIPHPYRGQAPKAFVTLKPGESLTSEELLAFLSERLNKIEMPSAIEFRDTLPKTLVGKLSKKELVAEEEARRAADGNAA</sequence>
<keyword evidence="5" id="KW-1185">Reference proteome</keyword>
<name>A0A931HFE7_9SPHN</name>
<dbReference type="PROSITE" id="PS00455">
    <property type="entry name" value="AMP_BINDING"/>
    <property type="match status" value="1"/>
</dbReference>
<dbReference type="Pfam" id="PF00501">
    <property type="entry name" value="AMP-binding"/>
    <property type="match status" value="1"/>
</dbReference>
<dbReference type="GO" id="GO:0016878">
    <property type="term" value="F:acid-thiol ligase activity"/>
    <property type="evidence" value="ECO:0007669"/>
    <property type="project" value="UniProtKB-ARBA"/>
</dbReference>
<dbReference type="InterPro" id="IPR042099">
    <property type="entry name" value="ANL_N_sf"/>
</dbReference>
<comment type="caution">
    <text evidence="4">The sequence shown here is derived from an EMBL/GenBank/DDBJ whole genome shotgun (WGS) entry which is preliminary data.</text>
</comment>
<evidence type="ECO:0000259" key="3">
    <source>
        <dbReference type="Pfam" id="PF13193"/>
    </source>
</evidence>
<feature type="compositionally biased region" description="Polar residues" evidence="1">
    <location>
        <begin position="13"/>
        <end position="22"/>
    </location>
</feature>
<dbReference type="PANTHER" id="PTHR43767">
    <property type="entry name" value="LONG-CHAIN-FATTY-ACID--COA LIGASE"/>
    <property type="match status" value="1"/>
</dbReference>
<feature type="region of interest" description="Disordered" evidence="1">
    <location>
        <begin position="1"/>
        <end position="27"/>
    </location>
</feature>
<dbReference type="InterPro" id="IPR000873">
    <property type="entry name" value="AMP-dep_synth/lig_dom"/>
</dbReference>
<evidence type="ECO:0000313" key="4">
    <source>
        <dbReference type="EMBL" id="MBH0115140.1"/>
    </source>
</evidence>
<evidence type="ECO:0000313" key="5">
    <source>
        <dbReference type="Proteomes" id="UP000617634"/>
    </source>
</evidence>
<evidence type="ECO:0000256" key="1">
    <source>
        <dbReference type="SAM" id="MobiDB-lite"/>
    </source>
</evidence>
<proteinExistence type="predicted"/>
<dbReference type="InterPro" id="IPR025110">
    <property type="entry name" value="AMP-bd_C"/>
</dbReference>
<dbReference type="InterPro" id="IPR020845">
    <property type="entry name" value="AMP-binding_CS"/>
</dbReference>
<dbReference type="PANTHER" id="PTHR43767:SF1">
    <property type="entry name" value="NONRIBOSOMAL PEPTIDE SYNTHASE PES1 (EUROFUNG)-RELATED"/>
    <property type="match status" value="1"/>
</dbReference>
<dbReference type="InterPro" id="IPR050237">
    <property type="entry name" value="ATP-dep_AMP-bd_enzyme"/>
</dbReference>
<gene>
    <name evidence="4" type="ORF">I5E68_19540</name>
</gene>
<dbReference type="InterPro" id="IPR045851">
    <property type="entry name" value="AMP-bd_C_sf"/>
</dbReference>
<dbReference type="Pfam" id="PF13193">
    <property type="entry name" value="AMP-binding_C"/>
    <property type="match status" value="1"/>
</dbReference>
<keyword evidence="4" id="KW-0436">Ligase</keyword>
<dbReference type="RefSeq" id="WP_197167338.1">
    <property type="nucleotide sequence ID" value="NZ_JADZGI010000009.1"/>
</dbReference>
<dbReference type="CDD" id="cd05936">
    <property type="entry name" value="FC-FACS_FadD_like"/>
    <property type="match status" value="1"/>
</dbReference>
<dbReference type="Gene3D" id="3.40.50.12780">
    <property type="entry name" value="N-terminal domain of ligase-like"/>
    <property type="match status" value="1"/>
</dbReference>
<dbReference type="Proteomes" id="UP000617634">
    <property type="component" value="Unassembled WGS sequence"/>
</dbReference>
<accession>A0A931HFE7</accession>